<organism evidence="2 3">
    <name type="scientific">Somion occarium</name>
    <dbReference type="NCBI Taxonomy" id="3059160"/>
    <lineage>
        <taxon>Eukaryota</taxon>
        <taxon>Fungi</taxon>
        <taxon>Dikarya</taxon>
        <taxon>Basidiomycota</taxon>
        <taxon>Agaricomycotina</taxon>
        <taxon>Agaricomycetes</taxon>
        <taxon>Polyporales</taxon>
        <taxon>Cerrenaceae</taxon>
        <taxon>Somion</taxon>
    </lineage>
</organism>
<feature type="compositionally biased region" description="Pro residues" evidence="1">
    <location>
        <begin position="562"/>
        <end position="573"/>
    </location>
</feature>
<feature type="compositionally biased region" description="Low complexity" evidence="1">
    <location>
        <begin position="893"/>
        <end position="908"/>
    </location>
</feature>
<dbReference type="EMBL" id="OZ037951">
    <property type="protein sequence ID" value="CAL1714804.1"/>
    <property type="molecule type" value="Genomic_DNA"/>
</dbReference>
<feature type="compositionally biased region" description="Low complexity" evidence="1">
    <location>
        <begin position="941"/>
        <end position="963"/>
    </location>
</feature>
<feature type="compositionally biased region" description="Polar residues" evidence="1">
    <location>
        <begin position="104"/>
        <end position="117"/>
    </location>
</feature>
<accession>A0ABP1E7G8</accession>
<protein>
    <submittedName>
        <fullName evidence="2">Uncharacterized protein</fullName>
    </submittedName>
</protein>
<dbReference type="Proteomes" id="UP001497453">
    <property type="component" value="Chromosome 8"/>
</dbReference>
<feature type="compositionally biased region" description="Pro residues" evidence="1">
    <location>
        <begin position="833"/>
        <end position="843"/>
    </location>
</feature>
<feature type="compositionally biased region" description="Polar residues" evidence="1">
    <location>
        <begin position="18"/>
        <end position="32"/>
    </location>
</feature>
<feature type="region of interest" description="Disordered" evidence="1">
    <location>
        <begin position="1"/>
        <end position="40"/>
    </location>
</feature>
<feature type="compositionally biased region" description="Basic and acidic residues" evidence="1">
    <location>
        <begin position="540"/>
        <end position="550"/>
    </location>
</feature>
<feature type="compositionally biased region" description="Pro residues" evidence="1">
    <location>
        <begin position="637"/>
        <end position="651"/>
    </location>
</feature>
<feature type="compositionally biased region" description="Polar residues" evidence="1">
    <location>
        <begin position="664"/>
        <end position="686"/>
    </location>
</feature>
<feature type="region of interest" description="Disordered" evidence="1">
    <location>
        <begin position="96"/>
        <end position="170"/>
    </location>
</feature>
<feature type="region of interest" description="Disordered" evidence="1">
    <location>
        <begin position="536"/>
        <end position="756"/>
    </location>
</feature>
<keyword evidence="3" id="KW-1185">Reference proteome</keyword>
<feature type="region of interest" description="Disordered" evidence="1">
    <location>
        <begin position="407"/>
        <end position="500"/>
    </location>
</feature>
<feature type="compositionally biased region" description="Polar residues" evidence="1">
    <location>
        <begin position="867"/>
        <end position="882"/>
    </location>
</feature>
<evidence type="ECO:0000256" key="1">
    <source>
        <dbReference type="SAM" id="MobiDB-lite"/>
    </source>
</evidence>
<feature type="region of interest" description="Disordered" evidence="1">
    <location>
        <begin position="768"/>
        <end position="1028"/>
    </location>
</feature>
<sequence length="1172" mass="122922">MDDLYNNAWGDPDKPSEDTSVVGTHATWTSPKPSLPVHDEEADLAAPSWSTGAEIRWNEPSGDSHGFAWSHAEPDLAWSSSTYEAIQIVKPPQTIVEEDVGPSSPESVTDVQSTSPTVHVAEEPIYESLNSSPGFNPLALGPGSPSSLSDTPHNSPPQSPDGFGSFTSAVEAESIPHLDVLPELEADAWGTAWASDKDNEVETEESVDEWEAARRQKEAQDRKVPPEVAADILSKCEEFCKQFPSEPNKDALDTDPDSWRNNLRSGLEGIDGLDAKMKLYAPELTLEPPLRFEKTVAAKKMTNSLRLTRNLPMVKQSPMSIYMAMKGNTAWETAVKDWKGTAEDDVVPVGWRILEKESTTETPAAAPQKPTGRLFSFWGRKQTSSPGTLISSSTAASSSSVAVNATATTSSSSSPRPSVDSTRSSNKAKKTASSTVSSPIAEAGPSFNRASLPPERSISPPAARSQSPTFTGSLTSSYADAPLPEVERSQTAPGAAPSAVSRFLNRFSRRRSTIPTNPNSSIALSSDDLTFLSDIVPSASEDHNEDHSEDALIALSKSIKPEPLPPVLPPPPSILSSSGASAQAHAVSPPGVVSSKGLPPNPRLNSLDSFFDSLQGPVAARQNEAKGNQSADLALLSPPPSSILSPTPAPSSRPQSPSGPVLQSRGTRPSSPSPLSSGFTDSQLLSQPFAIPPPPHSRSETPMPLRDHNLPTLDLSGVPRPSTLPQRPSIPSSFKDQHSSVSQTGSVSPLASPTSGVPLAQLYRNVLPTPATSSSSRPPTPMSAKPLAQLYPGAAASSKPLSAFTIPPPPSSRPHTPAAPAVPRTQKAGITPLLPPPGPPPSQPTRASHMPTISLTSFDDDDFDDFQTSLIPSKANPPTSNHSIPPLQPPISLPQSRPKLNLAPVLSPLSPPPSTPNSLLTHPQAIKPPISDPFDDDFSEFHSPSPSTLQHPSSFSLGASSSSKQGLLPAQGSNSSGFDNFDSFSPTLRTPSPPRPPEKLPIPALSAPKDDVPVGSLPAKGQSRAARHQHTLSLVALAASRKGQWPAPPSPLPQPLSFLPPSFASNSKAGGLVDLMGEDEPLGTFNSGSIGTSASSPAMFNSSSSNPPNGLGSLLSPTSQSTQTMSSSNSGQWLVDSGKSPMSAGSVSSNGTSTSKGTGKLSAQDLSFFEGL</sequence>
<feature type="compositionally biased region" description="Low complexity" evidence="1">
    <location>
        <begin position="1143"/>
        <end position="1162"/>
    </location>
</feature>
<evidence type="ECO:0000313" key="2">
    <source>
        <dbReference type="EMBL" id="CAL1714804.1"/>
    </source>
</evidence>
<feature type="compositionally biased region" description="Basic and acidic residues" evidence="1">
    <location>
        <begin position="211"/>
        <end position="225"/>
    </location>
</feature>
<gene>
    <name evidence="2" type="ORF">GFSPODELE1_LOCUS9931</name>
</gene>
<proteinExistence type="predicted"/>
<feature type="compositionally biased region" description="Polar residues" evidence="1">
    <location>
        <begin position="464"/>
        <end position="478"/>
    </location>
</feature>
<feature type="compositionally biased region" description="Low complexity" evidence="1">
    <location>
        <begin position="407"/>
        <end position="438"/>
    </location>
</feature>
<feature type="compositionally biased region" description="Polar residues" evidence="1">
    <location>
        <begin position="723"/>
        <end position="755"/>
    </location>
</feature>
<name>A0ABP1E7G8_9APHY</name>
<feature type="compositionally biased region" description="Low complexity" evidence="1">
    <location>
        <begin position="768"/>
        <end position="777"/>
    </location>
</feature>
<evidence type="ECO:0000313" key="3">
    <source>
        <dbReference type="Proteomes" id="UP001497453"/>
    </source>
</evidence>
<feature type="compositionally biased region" description="Low complexity" evidence="1">
    <location>
        <begin position="140"/>
        <end position="149"/>
    </location>
</feature>
<feature type="region of interest" description="Disordered" evidence="1">
    <location>
        <begin position="1070"/>
        <end position="1172"/>
    </location>
</feature>
<feature type="region of interest" description="Disordered" evidence="1">
    <location>
        <begin position="189"/>
        <end position="226"/>
    </location>
</feature>
<feature type="compositionally biased region" description="Low complexity" evidence="1">
    <location>
        <begin position="972"/>
        <end position="990"/>
    </location>
</feature>
<reference evidence="3" key="1">
    <citation type="submission" date="2024-04" db="EMBL/GenBank/DDBJ databases">
        <authorList>
            <person name="Shaw F."/>
            <person name="Minotto A."/>
        </authorList>
    </citation>
    <scope>NUCLEOTIDE SEQUENCE [LARGE SCALE GENOMIC DNA]</scope>
</reference>
<feature type="compositionally biased region" description="Low complexity" evidence="1">
    <location>
        <begin position="1092"/>
        <end position="1132"/>
    </location>
</feature>
<feature type="compositionally biased region" description="Acidic residues" evidence="1">
    <location>
        <begin position="201"/>
        <end position="210"/>
    </location>
</feature>